<protein>
    <recommendedName>
        <fullName evidence="1">ATPase domain-containing protein</fullName>
    </recommendedName>
</protein>
<dbReference type="AlphaFoldDB" id="A0A2J6NPU1"/>
<evidence type="ECO:0000313" key="2">
    <source>
        <dbReference type="EMBL" id="PMB83341.1"/>
    </source>
</evidence>
<dbReference type="EMBL" id="PNFV01000001">
    <property type="protein sequence ID" value="PMB83341.1"/>
    <property type="molecule type" value="Genomic_DNA"/>
</dbReference>
<dbReference type="Pfam" id="PF01637">
    <property type="entry name" value="ATPase_2"/>
    <property type="match status" value="1"/>
</dbReference>
<accession>A0A2J6NPU1</accession>
<feature type="domain" description="ATPase" evidence="1">
    <location>
        <begin position="39"/>
        <end position="171"/>
    </location>
</feature>
<dbReference type="GO" id="GO:0005524">
    <property type="term" value="F:ATP binding"/>
    <property type="evidence" value="ECO:0007669"/>
    <property type="project" value="InterPro"/>
</dbReference>
<reference evidence="2 3" key="1">
    <citation type="submission" date="2017-09" db="EMBL/GenBank/DDBJ databases">
        <title>Bacterial strain isolated from the female urinary microbiota.</title>
        <authorList>
            <person name="Thomas-White K."/>
            <person name="Kumar N."/>
            <person name="Forster S."/>
            <person name="Putonti C."/>
            <person name="Lawley T."/>
            <person name="Wolfe A.J."/>
        </authorList>
    </citation>
    <scope>NUCLEOTIDE SEQUENCE [LARGE SCALE GENOMIC DNA]</scope>
    <source>
        <strain evidence="2 3">UMB0683</strain>
    </source>
</reference>
<dbReference type="InterPro" id="IPR011579">
    <property type="entry name" value="ATPase_dom"/>
</dbReference>
<dbReference type="PANTHER" id="PTHR34301">
    <property type="entry name" value="DNA-BINDING PROTEIN-RELATED"/>
    <property type="match status" value="1"/>
</dbReference>
<dbReference type="InterPro" id="IPR027417">
    <property type="entry name" value="P-loop_NTPase"/>
</dbReference>
<dbReference type="OrthoDB" id="1550566at2"/>
<sequence>MFNKQLKNPFDPSFGTPPKISLPNYQSDFGSPKSVAQAIAYDDPNRVIFITGLRGSGKTALLTQIEQEVMKLTDTYIIEIDNNQRMVQAFGHNLKNIFKIHSLIDKVAAVSVMGFGLSFNKSNEDYTTQDIENFMAMLTRLHKRVVIFIDEFNHKENTREFIQLLQNLKRHNLNFYLVADGLPKMIYDIEHDQTLTFLKRARHIQTTMLNINEIEMEYQKHLDFGPHITHQIAQLTGGYSFGFQLLGYKLWNATKISRQAANQQTFDAVKPLYIQDLFAQSYDIIFDNLSNHDREYLVGTAQGMTTTRIAALMGYQKSAKQQQNYVNQYRRRMIQQGLISPAGQGRVRFKLPLFQQYLADTQDPDSIRYRPFY</sequence>
<gene>
    <name evidence="2" type="ORF">CK797_00665</name>
</gene>
<dbReference type="SUPFAM" id="SSF52540">
    <property type="entry name" value="P-loop containing nucleoside triphosphate hydrolases"/>
    <property type="match status" value="1"/>
</dbReference>
<dbReference type="Gene3D" id="3.40.50.300">
    <property type="entry name" value="P-loop containing nucleotide triphosphate hydrolases"/>
    <property type="match status" value="1"/>
</dbReference>
<dbReference type="Proteomes" id="UP000239920">
    <property type="component" value="Unassembled WGS sequence"/>
</dbReference>
<evidence type="ECO:0000259" key="1">
    <source>
        <dbReference type="Pfam" id="PF01637"/>
    </source>
</evidence>
<evidence type="ECO:0000313" key="3">
    <source>
        <dbReference type="Proteomes" id="UP000239920"/>
    </source>
</evidence>
<dbReference type="RefSeq" id="WP_104687902.1">
    <property type="nucleotide sequence ID" value="NZ_JBKTHY010000003.1"/>
</dbReference>
<organism evidence="2 3">
    <name type="scientific">Limosilactobacillus pontis</name>
    <dbReference type="NCBI Taxonomy" id="35787"/>
    <lineage>
        <taxon>Bacteria</taxon>
        <taxon>Bacillati</taxon>
        <taxon>Bacillota</taxon>
        <taxon>Bacilli</taxon>
        <taxon>Lactobacillales</taxon>
        <taxon>Lactobacillaceae</taxon>
        <taxon>Limosilactobacillus</taxon>
    </lineage>
</organism>
<proteinExistence type="predicted"/>
<comment type="caution">
    <text evidence="2">The sequence shown here is derived from an EMBL/GenBank/DDBJ whole genome shotgun (WGS) entry which is preliminary data.</text>
</comment>
<dbReference type="PANTHER" id="PTHR34301:SF8">
    <property type="entry name" value="ATPASE DOMAIN-CONTAINING PROTEIN"/>
    <property type="match status" value="1"/>
</dbReference>
<name>A0A2J6NPU1_9LACO</name>